<evidence type="ECO:0000313" key="2">
    <source>
        <dbReference type="EMBL" id="MDR6598130.1"/>
    </source>
</evidence>
<evidence type="ECO:0000313" key="3">
    <source>
        <dbReference type="Proteomes" id="UP001268819"/>
    </source>
</evidence>
<feature type="chain" id="PRO_5045488701" description="Secreted protein" evidence="1">
    <location>
        <begin position="25"/>
        <end position="115"/>
    </location>
</feature>
<keyword evidence="1" id="KW-0732">Signal</keyword>
<dbReference type="EMBL" id="JAVDSG010000001">
    <property type="protein sequence ID" value="MDR6598130.1"/>
    <property type="molecule type" value="Genomic_DNA"/>
</dbReference>
<evidence type="ECO:0008006" key="4">
    <source>
        <dbReference type="Google" id="ProtNLM"/>
    </source>
</evidence>
<accession>A0ABU1Q5G2</accession>
<sequence length="115" mass="12028">MLKKAGVIAMAAAGLVMLGSPAFASPGHEDNWGGNYAIGEVEAYYEEGEEGDVADQIGLINFGNDSDLLSNLNVCNIEVNVIAVPILSQNDENLCINTDNDDNDTEVAHGGHGGH</sequence>
<protein>
    <recommendedName>
        <fullName evidence="4">Secreted protein</fullName>
    </recommendedName>
</protein>
<gene>
    <name evidence="2" type="ORF">J2S66_006514</name>
</gene>
<name>A0ABU1Q5G2_9PSEU</name>
<organism evidence="2 3">
    <name type="scientific">Saccharothrix longispora</name>
    <dbReference type="NCBI Taxonomy" id="33920"/>
    <lineage>
        <taxon>Bacteria</taxon>
        <taxon>Bacillati</taxon>
        <taxon>Actinomycetota</taxon>
        <taxon>Actinomycetes</taxon>
        <taxon>Pseudonocardiales</taxon>
        <taxon>Pseudonocardiaceae</taxon>
        <taxon>Saccharothrix</taxon>
    </lineage>
</organism>
<evidence type="ECO:0000256" key="1">
    <source>
        <dbReference type="SAM" id="SignalP"/>
    </source>
</evidence>
<keyword evidence="3" id="KW-1185">Reference proteome</keyword>
<reference evidence="2 3" key="1">
    <citation type="submission" date="2023-07" db="EMBL/GenBank/DDBJ databases">
        <title>Sequencing the genomes of 1000 actinobacteria strains.</title>
        <authorList>
            <person name="Klenk H.-P."/>
        </authorList>
    </citation>
    <scope>NUCLEOTIDE SEQUENCE [LARGE SCALE GENOMIC DNA]</scope>
    <source>
        <strain evidence="2 3">DSM 43749</strain>
    </source>
</reference>
<proteinExistence type="predicted"/>
<feature type="signal peptide" evidence="1">
    <location>
        <begin position="1"/>
        <end position="24"/>
    </location>
</feature>
<dbReference type="Proteomes" id="UP001268819">
    <property type="component" value="Unassembled WGS sequence"/>
</dbReference>
<comment type="caution">
    <text evidence="2">The sequence shown here is derived from an EMBL/GenBank/DDBJ whole genome shotgun (WGS) entry which is preliminary data.</text>
</comment>
<dbReference type="RefSeq" id="WP_310312234.1">
    <property type="nucleotide sequence ID" value="NZ_BAAAXB010000001.1"/>
</dbReference>